<dbReference type="InterPro" id="IPR018389">
    <property type="entry name" value="DctP_fam"/>
</dbReference>
<evidence type="ECO:0000256" key="4">
    <source>
        <dbReference type="SAM" id="SignalP"/>
    </source>
</evidence>
<dbReference type="EMBL" id="JBHUGH010000002">
    <property type="protein sequence ID" value="MFD1911098.1"/>
    <property type="molecule type" value="Genomic_DNA"/>
</dbReference>
<dbReference type="InterPro" id="IPR038404">
    <property type="entry name" value="TRAP_DctP_sf"/>
</dbReference>
<proteinExistence type="predicted"/>
<gene>
    <name evidence="5" type="primary">dctP</name>
    <name evidence="5" type="ORF">ACFSGJ_02590</name>
</gene>
<dbReference type="PANTHER" id="PTHR33376">
    <property type="match status" value="1"/>
</dbReference>
<feature type="chain" id="PRO_5045772635" evidence="4">
    <location>
        <begin position="22"/>
        <end position="371"/>
    </location>
</feature>
<keyword evidence="6" id="KW-1185">Reference proteome</keyword>
<evidence type="ECO:0000313" key="6">
    <source>
        <dbReference type="Proteomes" id="UP001597353"/>
    </source>
</evidence>
<dbReference type="Pfam" id="PF03480">
    <property type="entry name" value="DctP"/>
    <property type="match status" value="1"/>
</dbReference>
<reference evidence="6" key="1">
    <citation type="journal article" date="2019" name="Int. J. Syst. Evol. Microbiol.">
        <title>The Global Catalogue of Microorganisms (GCM) 10K type strain sequencing project: providing services to taxonomists for standard genome sequencing and annotation.</title>
        <authorList>
            <consortium name="The Broad Institute Genomics Platform"/>
            <consortium name="The Broad Institute Genome Sequencing Center for Infectious Disease"/>
            <person name="Wu L."/>
            <person name="Ma J."/>
        </authorList>
    </citation>
    <scope>NUCLEOTIDE SEQUENCE [LARGE SCALE GENOMIC DNA]</scope>
    <source>
        <strain evidence="6">CGMCC 4.7242</strain>
    </source>
</reference>
<evidence type="ECO:0000256" key="1">
    <source>
        <dbReference type="ARBA" id="ARBA00004418"/>
    </source>
</evidence>
<accession>A0ABW4S1A3</accession>
<evidence type="ECO:0000313" key="5">
    <source>
        <dbReference type="EMBL" id="MFD1911098.1"/>
    </source>
</evidence>
<keyword evidence="3" id="KW-0574">Periplasm</keyword>
<keyword evidence="2 4" id="KW-0732">Signal</keyword>
<comment type="subcellular location">
    <subcellularLocation>
        <location evidence="1">Periplasm</location>
    </subcellularLocation>
</comment>
<feature type="signal peptide" evidence="4">
    <location>
        <begin position="1"/>
        <end position="21"/>
    </location>
</feature>
<dbReference type="Gene3D" id="3.40.190.170">
    <property type="entry name" value="Bacterial extracellular solute-binding protein, family 7"/>
    <property type="match status" value="1"/>
</dbReference>
<organism evidence="5 6">
    <name type="scientific">Halodurantibacterium flavum</name>
    <dbReference type="NCBI Taxonomy" id="1382802"/>
    <lineage>
        <taxon>Bacteria</taxon>
        <taxon>Pseudomonadati</taxon>
        <taxon>Pseudomonadota</taxon>
        <taxon>Alphaproteobacteria</taxon>
        <taxon>Rhodobacterales</taxon>
        <taxon>Paracoccaceae</taxon>
        <taxon>Halodurantibacterium</taxon>
    </lineage>
</organism>
<name>A0ABW4S1A3_9RHOB</name>
<dbReference type="NCBIfam" id="NF037995">
    <property type="entry name" value="TRAP_S1"/>
    <property type="match status" value="1"/>
</dbReference>
<evidence type="ECO:0000256" key="3">
    <source>
        <dbReference type="ARBA" id="ARBA00022764"/>
    </source>
</evidence>
<comment type="caution">
    <text evidence="5">The sequence shown here is derived from an EMBL/GenBank/DDBJ whole genome shotgun (WGS) entry which is preliminary data.</text>
</comment>
<evidence type="ECO:0000256" key="2">
    <source>
        <dbReference type="ARBA" id="ARBA00022729"/>
    </source>
</evidence>
<dbReference type="Proteomes" id="UP001597353">
    <property type="component" value="Unassembled WGS sequence"/>
</dbReference>
<dbReference type="PANTHER" id="PTHR33376:SF5">
    <property type="entry name" value="EXTRACYTOPLASMIC SOLUTE RECEPTOR PROTEIN"/>
    <property type="match status" value="1"/>
</dbReference>
<sequence>MRQLCKALPALIGAAMPLAAAADTFVYGSFVPGSDYLNSDTLPHVFQMISDGTDGEIEWDLIVGGQLADGAGTFSAVEDRMMEAGLAIPLYAPSTVPNLAFLYSIVVPGDDLGAYIGAAMETIFQDCPGCLDDIGRTNAIPLGGFSNAANSLMCTRPVATLADLQGLRIRAVGGFGDMVAAGGAMPMSITLAETVTVLQRGGAECVVGAAEWLATYSYGDSAKYVTDLPLGANAPAVGLYMNREAFHEMTPEQQDVTLRAAAHLSAMQTIGNFVRKNAESLQRQIDTNGVQLVTPEQDLIDHVTAFPAGDRERRIEAGRQIGVTDPEALYDAYMANVEKWRGISAEIGEDVDALAQRIYDEAFADLDPSTL</sequence>
<dbReference type="RefSeq" id="WP_390259224.1">
    <property type="nucleotide sequence ID" value="NZ_JBHUGH010000002.1"/>
</dbReference>
<protein>
    <submittedName>
        <fullName evidence="5">TRAP transporter substrate-binding protein DctP</fullName>
    </submittedName>
</protein>